<sequence>MPTLVSVYNEAEAIQLDDSLNQQFIQLVGKESNEDDGIEYGGFALTNSFGRDIFHGRFREPLRRKSTSVLHVKCLHIRCFTSDDLKCNTSVMGQGTAGVMAPCTICVCKKKEFGKYLTLPLDQQPALRKGVNANPSLYEAFIAEAGGRVDLVRASSTGQAKGLKMKYHSVIYQPLLYTPPELNSGSGMHVSSGLFTHCTIKMLEACGKIDRELPWLSKLSTLQQEAKDFVVNSKVRIEQLRKEDTKLYRDIKTAQGYSLTGEIESIKAERLCIASDLHALAKASEAAKLFIEKGNDFQAGAAKKTKSRIIGPATYCLRKAYEVDGRVSFRVENSGFELSNGDGIRVLAPDRQELIAERMKKVFPNNLQLQSKVDKAMESYRGLTELLYQISTIMKSQKKWIEEDVARFDAITRQYATLWMEFTMETQDVSSSNGNEINVFNKLHILRSHLTTFASTNLMLGRCSEEGFESAHKCIESVRQPLVCMTSTEARANCTFRRIMLHCRPEIEVIHRAIEQRFMGKKRAPYKKRTKALKTADNTASASQLDPQLTLPEDFTRSINGYIIKTDWKDHFEYVVFSKVPASWTQPFQSDESLGSSCQATAEYV</sequence>
<protein>
    <submittedName>
        <fullName evidence="1">Uncharacterized protein</fullName>
    </submittedName>
</protein>
<keyword evidence="2" id="KW-1185">Reference proteome</keyword>
<accession>A0A9N8ETH1</accession>
<organism evidence="1 2">
    <name type="scientific">Seminavis robusta</name>
    <dbReference type="NCBI Taxonomy" id="568900"/>
    <lineage>
        <taxon>Eukaryota</taxon>
        <taxon>Sar</taxon>
        <taxon>Stramenopiles</taxon>
        <taxon>Ochrophyta</taxon>
        <taxon>Bacillariophyta</taxon>
        <taxon>Bacillariophyceae</taxon>
        <taxon>Bacillariophycidae</taxon>
        <taxon>Naviculales</taxon>
        <taxon>Naviculaceae</taxon>
        <taxon>Seminavis</taxon>
    </lineage>
</organism>
<name>A0A9N8ETH1_9STRA</name>
<evidence type="ECO:0000313" key="2">
    <source>
        <dbReference type="Proteomes" id="UP001153069"/>
    </source>
</evidence>
<reference evidence="1" key="1">
    <citation type="submission" date="2020-06" db="EMBL/GenBank/DDBJ databases">
        <authorList>
            <consortium name="Plant Systems Biology data submission"/>
        </authorList>
    </citation>
    <scope>NUCLEOTIDE SEQUENCE</scope>
    <source>
        <strain evidence="1">D6</strain>
    </source>
</reference>
<evidence type="ECO:0000313" key="1">
    <source>
        <dbReference type="EMBL" id="CAB9525184.1"/>
    </source>
</evidence>
<proteinExistence type="predicted"/>
<dbReference type="EMBL" id="CAICTM010001639">
    <property type="protein sequence ID" value="CAB9525184.1"/>
    <property type="molecule type" value="Genomic_DNA"/>
</dbReference>
<dbReference type="Proteomes" id="UP001153069">
    <property type="component" value="Unassembled WGS sequence"/>
</dbReference>
<dbReference type="AlphaFoldDB" id="A0A9N8ETH1"/>
<comment type="caution">
    <text evidence="1">The sequence shown here is derived from an EMBL/GenBank/DDBJ whole genome shotgun (WGS) entry which is preliminary data.</text>
</comment>
<gene>
    <name evidence="1" type="ORF">SEMRO_1641_G287970.1</name>
</gene>